<comment type="caution">
    <text evidence="1">The sequence shown here is derived from an EMBL/GenBank/DDBJ whole genome shotgun (WGS) entry which is preliminary data.</text>
</comment>
<dbReference type="EMBL" id="BFAA01020976">
    <property type="protein sequence ID" value="GCB82640.1"/>
    <property type="molecule type" value="Genomic_DNA"/>
</dbReference>
<accession>A0A401QB98</accession>
<sequence>MSLPALIVRLCWSIDGGAVEEQERERRRLVVEKFQKAPFEEIAAHCGARATILQSKLNQIFEITIR</sequence>
<protein>
    <submittedName>
        <fullName evidence="1">Uncharacterized protein</fullName>
    </submittedName>
</protein>
<gene>
    <name evidence="1" type="ORF">scyTo_0022042</name>
</gene>
<reference evidence="1 2" key="1">
    <citation type="journal article" date="2018" name="Nat. Ecol. Evol.">
        <title>Shark genomes provide insights into elasmobranch evolution and the origin of vertebrates.</title>
        <authorList>
            <person name="Hara Y"/>
            <person name="Yamaguchi K"/>
            <person name="Onimaru K"/>
            <person name="Kadota M"/>
            <person name="Koyanagi M"/>
            <person name="Keeley SD"/>
            <person name="Tatsumi K"/>
            <person name="Tanaka K"/>
            <person name="Motone F"/>
            <person name="Kageyama Y"/>
            <person name="Nozu R"/>
            <person name="Adachi N"/>
            <person name="Nishimura O"/>
            <person name="Nakagawa R"/>
            <person name="Tanegashima C"/>
            <person name="Kiyatake I"/>
            <person name="Matsumoto R"/>
            <person name="Murakumo K"/>
            <person name="Nishida K"/>
            <person name="Terakita A"/>
            <person name="Kuratani S"/>
            <person name="Sato K"/>
            <person name="Hyodo S Kuraku.S."/>
        </authorList>
    </citation>
    <scope>NUCLEOTIDE SEQUENCE [LARGE SCALE GENOMIC DNA]</scope>
</reference>
<evidence type="ECO:0000313" key="1">
    <source>
        <dbReference type="EMBL" id="GCB82640.1"/>
    </source>
</evidence>
<name>A0A401QB98_SCYTO</name>
<proteinExistence type="predicted"/>
<organism evidence="1 2">
    <name type="scientific">Scyliorhinus torazame</name>
    <name type="common">Cloudy catshark</name>
    <name type="synonym">Catulus torazame</name>
    <dbReference type="NCBI Taxonomy" id="75743"/>
    <lineage>
        <taxon>Eukaryota</taxon>
        <taxon>Metazoa</taxon>
        <taxon>Chordata</taxon>
        <taxon>Craniata</taxon>
        <taxon>Vertebrata</taxon>
        <taxon>Chondrichthyes</taxon>
        <taxon>Elasmobranchii</taxon>
        <taxon>Galeomorphii</taxon>
        <taxon>Galeoidea</taxon>
        <taxon>Carcharhiniformes</taxon>
        <taxon>Scyliorhinidae</taxon>
        <taxon>Scyliorhinus</taxon>
    </lineage>
</organism>
<dbReference type="OrthoDB" id="9212801at2759"/>
<dbReference type="PANTHER" id="PTHR12444">
    <property type="entry name" value="PROTEIN EFR3 HOMOLOG CMP44E"/>
    <property type="match status" value="1"/>
</dbReference>
<dbReference type="Proteomes" id="UP000288216">
    <property type="component" value="Unassembled WGS sequence"/>
</dbReference>
<dbReference type="PANTHER" id="PTHR12444:SF4">
    <property type="entry name" value="PROTEIN EFR3 HOMOLOG B"/>
    <property type="match status" value="1"/>
</dbReference>
<dbReference type="AlphaFoldDB" id="A0A401QB98"/>
<keyword evidence="2" id="KW-1185">Reference proteome</keyword>
<dbReference type="GO" id="GO:0072659">
    <property type="term" value="P:protein localization to plasma membrane"/>
    <property type="evidence" value="ECO:0007669"/>
    <property type="project" value="TreeGrafter"/>
</dbReference>
<dbReference type="GO" id="GO:0005886">
    <property type="term" value="C:plasma membrane"/>
    <property type="evidence" value="ECO:0007669"/>
    <property type="project" value="TreeGrafter"/>
</dbReference>
<dbReference type="InterPro" id="IPR051851">
    <property type="entry name" value="EFR3_Homologs"/>
</dbReference>
<dbReference type="STRING" id="75743.A0A401QB98"/>
<evidence type="ECO:0000313" key="2">
    <source>
        <dbReference type="Proteomes" id="UP000288216"/>
    </source>
</evidence>